<dbReference type="Proteomes" id="UP000636800">
    <property type="component" value="Unassembled WGS sequence"/>
</dbReference>
<keyword evidence="2" id="KW-1185">Reference proteome</keyword>
<proteinExistence type="predicted"/>
<name>A0A835P5M8_VANPL</name>
<dbReference type="EMBL" id="JADCNL010000526">
    <property type="protein sequence ID" value="KAG0446989.1"/>
    <property type="molecule type" value="Genomic_DNA"/>
</dbReference>
<accession>A0A835P5M8</accession>
<sequence length="87" mass="10230">MYSVCKPFFVDVIPLVDVYKVIEDMLKEMTVKEVLGLTSMELSYAYDEMYTKGIINCSHARHHPQGDLLLWYPSRFLVVRFLPKAWL</sequence>
<dbReference type="AlphaFoldDB" id="A0A835P5M8"/>
<comment type="caution">
    <text evidence="1">The sequence shown here is derived from an EMBL/GenBank/DDBJ whole genome shotgun (WGS) entry which is preliminary data.</text>
</comment>
<organism evidence="1 2">
    <name type="scientific">Vanilla planifolia</name>
    <name type="common">Vanilla</name>
    <dbReference type="NCBI Taxonomy" id="51239"/>
    <lineage>
        <taxon>Eukaryota</taxon>
        <taxon>Viridiplantae</taxon>
        <taxon>Streptophyta</taxon>
        <taxon>Embryophyta</taxon>
        <taxon>Tracheophyta</taxon>
        <taxon>Spermatophyta</taxon>
        <taxon>Magnoliopsida</taxon>
        <taxon>Liliopsida</taxon>
        <taxon>Asparagales</taxon>
        <taxon>Orchidaceae</taxon>
        <taxon>Vanilloideae</taxon>
        <taxon>Vanilleae</taxon>
        <taxon>Vanilla</taxon>
    </lineage>
</organism>
<dbReference type="OrthoDB" id="441708at2759"/>
<evidence type="ECO:0000313" key="2">
    <source>
        <dbReference type="Proteomes" id="UP000636800"/>
    </source>
</evidence>
<reference evidence="1 2" key="1">
    <citation type="journal article" date="2020" name="Nat. Food">
        <title>A phased Vanilla planifolia genome enables genetic improvement of flavour and production.</title>
        <authorList>
            <person name="Hasing T."/>
            <person name="Tang H."/>
            <person name="Brym M."/>
            <person name="Khazi F."/>
            <person name="Huang T."/>
            <person name="Chambers A.H."/>
        </authorList>
    </citation>
    <scope>NUCLEOTIDE SEQUENCE [LARGE SCALE GENOMIC DNA]</scope>
    <source>
        <tissue evidence="1">Leaf</tissue>
    </source>
</reference>
<evidence type="ECO:0000313" key="1">
    <source>
        <dbReference type="EMBL" id="KAG0446989.1"/>
    </source>
</evidence>
<gene>
    <name evidence="1" type="ORF">HPP92_028577</name>
</gene>
<protein>
    <submittedName>
        <fullName evidence="1">Uncharacterized protein</fullName>
    </submittedName>
</protein>